<organism evidence="1 2">
    <name type="scientific">Myroides pelagicus</name>
    <dbReference type="NCBI Taxonomy" id="270914"/>
    <lineage>
        <taxon>Bacteria</taxon>
        <taxon>Pseudomonadati</taxon>
        <taxon>Bacteroidota</taxon>
        <taxon>Flavobacteriia</taxon>
        <taxon>Flavobacteriales</taxon>
        <taxon>Flavobacteriaceae</taxon>
        <taxon>Myroides</taxon>
    </lineage>
</organism>
<evidence type="ECO:0000313" key="2">
    <source>
        <dbReference type="Proteomes" id="UP000488936"/>
    </source>
</evidence>
<dbReference type="SUPFAM" id="SSF53300">
    <property type="entry name" value="vWA-like"/>
    <property type="match status" value="1"/>
</dbReference>
<dbReference type="Gene3D" id="3.40.50.410">
    <property type="entry name" value="von Willebrand factor, type A domain"/>
    <property type="match status" value="1"/>
</dbReference>
<keyword evidence="2" id="KW-1185">Reference proteome</keyword>
<evidence type="ECO:0008006" key="3">
    <source>
        <dbReference type="Google" id="ProtNLM"/>
    </source>
</evidence>
<name>A0A7K1GKZ8_9FLAO</name>
<accession>A0A7K1GKZ8</accession>
<dbReference type="EMBL" id="WMJY01000007">
    <property type="protein sequence ID" value="MTH29209.1"/>
    <property type="molecule type" value="Genomic_DNA"/>
</dbReference>
<proteinExistence type="predicted"/>
<dbReference type="AlphaFoldDB" id="A0A7K1GKZ8"/>
<dbReference type="InterPro" id="IPR036465">
    <property type="entry name" value="vWFA_dom_sf"/>
</dbReference>
<reference evidence="1 2" key="1">
    <citation type="journal article" date="2006" name="Int. J. Syst. Evol. Microbiol.">
        <title>Myroides pelagicus sp. nov., isolated from seawater in Thailand.</title>
        <authorList>
            <person name="Yoon J."/>
            <person name="Maneerat S."/>
            <person name="Kawai F."/>
            <person name="Yokota A."/>
        </authorList>
    </citation>
    <scope>NUCLEOTIDE SEQUENCE [LARGE SCALE GENOMIC DNA]</scope>
    <source>
        <strain evidence="1 2">SM1T</strain>
    </source>
</reference>
<dbReference type="RefSeq" id="WP_155035189.1">
    <property type="nucleotide sequence ID" value="NZ_JBHTIG010000050.1"/>
</dbReference>
<protein>
    <recommendedName>
        <fullName evidence="3">VWA domain-containing protein</fullName>
    </recommendedName>
</protein>
<comment type="caution">
    <text evidence="1">The sequence shown here is derived from an EMBL/GenBank/DDBJ whole genome shotgun (WGS) entry which is preliminary data.</text>
</comment>
<gene>
    <name evidence="1" type="ORF">GJV77_04640</name>
</gene>
<sequence>MKLKEIFVLAICILVTMPVFSQHSLKDKKYIFELDITKSMWGVGEPGSIDIFDKVRNQLITAIEGIQDPSAEIVLITWQDQIINTWQEKATQQGKENLITQLKEITKKSVPGQNTNIYNAWVEAKKHVVGDKINIVYLLTDGRHSVSNPPITKLYNEIPKWSSFVADKDAYMFVVELTSQAIDEKMRSQIEATDHVNFIHGIEFYTLFINNSMSIINLDENLQFELSINKQNLSKTYDNLKLRIKLESDLFDVVNDEVVLNETPKIIKLRLKKTLEQTKASLAEVSYLPVTISIDQEDKYSNIKLVNSDITCKIVNKKEKVLYFKEL</sequence>
<dbReference type="OrthoDB" id="1453282at2"/>
<evidence type="ECO:0000313" key="1">
    <source>
        <dbReference type="EMBL" id="MTH29209.1"/>
    </source>
</evidence>
<dbReference type="Proteomes" id="UP000488936">
    <property type="component" value="Unassembled WGS sequence"/>
</dbReference>